<proteinExistence type="predicted"/>
<feature type="region of interest" description="Disordered" evidence="1">
    <location>
        <begin position="411"/>
        <end position="461"/>
    </location>
</feature>
<evidence type="ECO:0000313" key="5">
    <source>
        <dbReference type="Proteomes" id="UP000731465"/>
    </source>
</evidence>
<protein>
    <submittedName>
        <fullName evidence="4">Uncharacterized protein</fullName>
    </submittedName>
</protein>
<feature type="domain" description="DUF3322" evidence="3">
    <location>
        <begin position="8"/>
        <end position="189"/>
    </location>
</feature>
<sequence length="461" mass="52263">MKTRNSIRAEINALYKSKVIAWISDSIKNNKPADAVRIYLGAPTRDEDVVANKDEFIKFCADWHKEITAGKVDFIEKTYPDIGTIEVPIHLVFEKIDDIATWAGHLVEFHSAESRLKALQHELPDLIDAGVENIHYLTSLDDIDFMRFVQVCKWLCSHKNSNSFIRQIPVRGIDTLWFESHRFLILNFLRDYLDLNPVRKDLLQLGLLPPPQTVRVVLLDNVLRSKVGGLRDLGITVKDLAKLDIKPRKVYFVDDLATALSIPDIPGVVIIVLPSKLSEICKISWVAHAQCAYLSGIEMRSFAIINNIRVYLPNTKSLTLNKDIFVSAKDLWSFDDIEIEELNSSMALTDQESMLYNMLAAGVFGRRAKLPLERIPLEQIFKLMDIVTDVEAFVSDRKADAVVTTRNNNEFSENSYVNSNSEKESVKEYESMSAANDTTVEKTESEADEKTEQPDNSAQIP</sequence>
<comment type="caution">
    <text evidence="4">The sequence shown here is derived from an EMBL/GenBank/DDBJ whole genome shotgun (WGS) entry which is preliminary data.</text>
</comment>
<organism evidence="4 5">
    <name type="scientific">Succinivibrio faecicola</name>
    <dbReference type="NCBI Taxonomy" id="2820300"/>
    <lineage>
        <taxon>Bacteria</taxon>
        <taxon>Pseudomonadati</taxon>
        <taxon>Pseudomonadota</taxon>
        <taxon>Gammaproteobacteria</taxon>
        <taxon>Aeromonadales</taxon>
        <taxon>Succinivibrionaceae</taxon>
        <taxon>Succinivibrio</taxon>
    </lineage>
</organism>
<dbReference type="EMBL" id="JAGFNY010000018">
    <property type="protein sequence ID" value="MBW7570465.1"/>
    <property type="molecule type" value="Genomic_DNA"/>
</dbReference>
<evidence type="ECO:0000259" key="3">
    <source>
        <dbReference type="Pfam" id="PF11795"/>
    </source>
</evidence>
<evidence type="ECO:0000313" key="4">
    <source>
        <dbReference type="EMBL" id="MBW7570465.1"/>
    </source>
</evidence>
<dbReference type="Pfam" id="PF11795">
    <property type="entry name" value="DUF3322"/>
    <property type="match status" value="1"/>
</dbReference>
<feature type="compositionally biased region" description="Polar residues" evidence="1">
    <location>
        <begin position="411"/>
        <end position="420"/>
    </location>
</feature>
<feature type="compositionally biased region" description="Basic and acidic residues" evidence="1">
    <location>
        <begin position="439"/>
        <end position="453"/>
    </location>
</feature>
<reference evidence="4 5" key="1">
    <citation type="submission" date="2021-03" db="EMBL/GenBank/DDBJ databases">
        <title>Succinivibrio sp. nov. isolated from feces of cow.</title>
        <authorList>
            <person name="Choi J.-Y."/>
        </authorList>
    </citation>
    <scope>NUCLEOTIDE SEQUENCE [LARGE SCALE GENOMIC DNA]</scope>
    <source>
        <strain evidence="4 5">AGMB01872</strain>
    </source>
</reference>
<feature type="domain" description="Wadjet protein JetD C-terminal" evidence="2">
    <location>
        <begin position="206"/>
        <end position="380"/>
    </location>
</feature>
<dbReference type="Proteomes" id="UP000731465">
    <property type="component" value="Unassembled WGS sequence"/>
</dbReference>
<name>A0ABS7DGP0_9GAMM</name>
<feature type="compositionally biased region" description="Basic and acidic residues" evidence="1">
    <location>
        <begin position="421"/>
        <end position="430"/>
    </location>
</feature>
<dbReference type="InterPro" id="IPR024537">
    <property type="entry name" value="DUF3322"/>
</dbReference>
<accession>A0ABS7DGP0</accession>
<evidence type="ECO:0000256" key="1">
    <source>
        <dbReference type="SAM" id="MobiDB-lite"/>
    </source>
</evidence>
<dbReference type="Pfam" id="PF09983">
    <property type="entry name" value="JetD_C"/>
    <property type="match status" value="1"/>
</dbReference>
<dbReference type="InterPro" id="IPR024534">
    <property type="entry name" value="JetD_C"/>
</dbReference>
<keyword evidence="5" id="KW-1185">Reference proteome</keyword>
<evidence type="ECO:0000259" key="2">
    <source>
        <dbReference type="Pfam" id="PF09983"/>
    </source>
</evidence>
<dbReference type="RefSeq" id="WP_219937688.1">
    <property type="nucleotide sequence ID" value="NZ_JAGFNY010000018.1"/>
</dbReference>
<gene>
    <name evidence="4" type="ORF">J5V48_06090</name>
</gene>